<evidence type="ECO:0000256" key="1">
    <source>
        <dbReference type="SAM" id="MobiDB-lite"/>
    </source>
</evidence>
<proteinExistence type="predicted"/>
<feature type="non-terminal residue" evidence="3">
    <location>
        <position position="135"/>
    </location>
</feature>
<dbReference type="AlphaFoldDB" id="A0A6P5EMU7"/>
<feature type="region of interest" description="Disordered" evidence="1">
    <location>
        <begin position="1"/>
        <end position="51"/>
    </location>
</feature>
<name>A0A6P5EMU7_ANACO</name>
<evidence type="ECO:0000313" key="2">
    <source>
        <dbReference type="Proteomes" id="UP000515123"/>
    </source>
</evidence>
<feature type="compositionally biased region" description="Gly residues" evidence="1">
    <location>
        <begin position="71"/>
        <end position="81"/>
    </location>
</feature>
<evidence type="ECO:0000313" key="3">
    <source>
        <dbReference type="RefSeq" id="XP_020082688.1"/>
    </source>
</evidence>
<reference evidence="3" key="2">
    <citation type="submission" date="2025-08" db="UniProtKB">
        <authorList>
            <consortium name="RefSeq"/>
        </authorList>
    </citation>
    <scope>IDENTIFICATION</scope>
    <source>
        <tissue evidence="3">Leaf</tissue>
    </source>
</reference>
<gene>
    <name evidence="3" type="primary">LOC109706320</name>
</gene>
<organism evidence="2 3">
    <name type="scientific">Ananas comosus</name>
    <name type="common">Pineapple</name>
    <name type="synonym">Ananas ananas</name>
    <dbReference type="NCBI Taxonomy" id="4615"/>
    <lineage>
        <taxon>Eukaryota</taxon>
        <taxon>Viridiplantae</taxon>
        <taxon>Streptophyta</taxon>
        <taxon>Embryophyta</taxon>
        <taxon>Tracheophyta</taxon>
        <taxon>Spermatophyta</taxon>
        <taxon>Magnoliopsida</taxon>
        <taxon>Liliopsida</taxon>
        <taxon>Poales</taxon>
        <taxon>Bromeliaceae</taxon>
        <taxon>Bromelioideae</taxon>
        <taxon>Ananas</taxon>
    </lineage>
</organism>
<dbReference type="GeneID" id="109706320"/>
<reference evidence="2" key="1">
    <citation type="journal article" date="2015" name="Nat. Genet.">
        <title>The pineapple genome and the evolution of CAM photosynthesis.</title>
        <authorList>
            <person name="Ming R."/>
            <person name="VanBuren R."/>
            <person name="Wai C.M."/>
            <person name="Tang H."/>
            <person name="Schatz M.C."/>
            <person name="Bowers J.E."/>
            <person name="Lyons E."/>
            <person name="Wang M.L."/>
            <person name="Chen J."/>
            <person name="Biggers E."/>
            <person name="Zhang J."/>
            <person name="Huang L."/>
            <person name="Zhang L."/>
            <person name="Miao W."/>
            <person name="Zhang J."/>
            <person name="Ye Z."/>
            <person name="Miao C."/>
            <person name="Lin Z."/>
            <person name="Wang H."/>
            <person name="Zhou H."/>
            <person name="Yim W.C."/>
            <person name="Priest H.D."/>
            <person name="Zheng C."/>
            <person name="Woodhouse M."/>
            <person name="Edger P.P."/>
            <person name="Guyot R."/>
            <person name="Guo H.B."/>
            <person name="Guo H."/>
            <person name="Zheng G."/>
            <person name="Singh R."/>
            <person name="Sharma A."/>
            <person name="Min X."/>
            <person name="Zheng Y."/>
            <person name="Lee H."/>
            <person name="Gurtowski J."/>
            <person name="Sedlazeck F.J."/>
            <person name="Harkess A."/>
            <person name="McKain M.R."/>
            <person name="Liao Z."/>
            <person name="Fang J."/>
            <person name="Liu J."/>
            <person name="Zhang X."/>
            <person name="Zhang Q."/>
            <person name="Hu W."/>
            <person name="Qin Y."/>
            <person name="Wang K."/>
            <person name="Chen L.Y."/>
            <person name="Shirley N."/>
            <person name="Lin Y.R."/>
            <person name="Liu L.Y."/>
            <person name="Hernandez A.G."/>
            <person name="Wright C.L."/>
            <person name="Bulone V."/>
            <person name="Tuskan G.A."/>
            <person name="Heath K."/>
            <person name="Zee F."/>
            <person name="Moore P.H."/>
            <person name="Sunkar R."/>
            <person name="Leebens-Mack J.H."/>
            <person name="Mockler T."/>
            <person name="Bennetzen J.L."/>
            <person name="Freeling M."/>
            <person name="Sankoff D."/>
            <person name="Paterson A.H."/>
            <person name="Zhu X."/>
            <person name="Yang X."/>
            <person name="Smith J.A."/>
            <person name="Cushman J.C."/>
            <person name="Paull R.E."/>
            <person name="Yu Q."/>
        </authorList>
    </citation>
    <scope>NUCLEOTIDE SEQUENCE [LARGE SCALE GENOMIC DNA]</scope>
    <source>
        <strain evidence="2">cv. F153</strain>
    </source>
</reference>
<protein>
    <submittedName>
        <fullName evidence="3">Cell death regulator Aven-like</fullName>
    </submittedName>
</protein>
<dbReference type="Proteomes" id="UP000515123">
    <property type="component" value="Unplaced"/>
</dbReference>
<keyword evidence="2" id="KW-1185">Reference proteome</keyword>
<sequence>MRREAAGEGGGNSRLGRGRRRPRHAAAAATSPDGGGGAGGRDGGRKDGKRVAAVRGWRYQVCSARADLGRLQGGRSDGSGPQGRRPAIDEEGCRCSGEDGGSRLSGGCARAAAGTRLGRALSQAAAIGLGGSSGA</sequence>
<feature type="region of interest" description="Disordered" evidence="1">
    <location>
        <begin position="68"/>
        <end position="93"/>
    </location>
</feature>
<dbReference type="RefSeq" id="XP_020082688.1">
    <property type="nucleotide sequence ID" value="XM_020227099.1"/>
</dbReference>
<accession>A0A6P5EMU7</accession>